<dbReference type="InterPro" id="IPR029068">
    <property type="entry name" value="Glyas_Bleomycin-R_OHBP_Dase"/>
</dbReference>
<gene>
    <name evidence="2" type="ORF">LMG31506_01339</name>
</gene>
<dbReference type="RefSeq" id="WP_211946339.1">
    <property type="nucleotide sequence ID" value="NZ_CAJPUY010000004.1"/>
</dbReference>
<name>A0A916IRD6_9BURK</name>
<dbReference type="Pfam" id="PF00903">
    <property type="entry name" value="Glyoxalase"/>
    <property type="match status" value="1"/>
</dbReference>
<reference evidence="2" key="1">
    <citation type="submission" date="2021-03" db="EMBL/GenBank/DDBJ databases">
        <authorList>
            <person name="Peeters C."/>
        </authorList>
    </citation>
    <scope>NUCLEOTIDE SEQUENCE</scope>
    <source>
        <strain evidence="2">LMG 31506</strain>
    </source>
</reference>
<evidence type="ECO:0000313" key="3">
    <source>
        <dbReference type="Proteomes" id="UP000672934"/>
    </source>
</evidence>
<dbReference type="SUPFAM" id="SSF54593">
    <property type="entry name" value="Glyoxalase/Bleomycin resistance protein/Dihydroxybiphenyl dioxygenase"/>
    <property type="match status" value="1"/>
</dbReference>
<sequence length="125" mass="13756">MTNASDLRAYAYVLAVPDLSRSAEYFQSVLGFATDWQDGDNWRALSRGSVRVMLGHCPDALPPSQTGDHSYFAYLHVDDIDALHAELAPRGAIILQPPADKPWGMREMAVATPDGHRMMVGQVLD</sequence>
<dbReference type="AlphaFoldDB" id="A0A916IRD6"/>
<dbReference type="Gene3D" id="3.10.180.10">
    <property type="entry name" value="2,3-Dihydroxybiphenyl 1,2-Dioxygenase, domain 1"/>
    <property type="match status" value="1"/>
</dbReference>
<comment type="caution">
    <text evidence="2">The sequence shown here is derived from an EMBL/GenBank/DDBJ whole genome shotgun (WGS) entry which is preliminary data.</text>
</comment>
<accession>A0A916IRD6</accession>
<keyword evidence="3" id="KW-1185">Reference proteome</keyword>
<evidence type="ECO:0000259" key="1">
    <source>
        <dbReference type="PROSITE" id="PS51819"/>
    </source>
</evidence>
<dbReference type="PANTHER" id="PTHR36503:SF1">
    <property type="entry name" value="BLR2520 PROTEIN"/>
    <property type="match status" value="1"/>
</dbReference>
<dbReference type="CDD" id="cd16355">
    <property type="entry name" value="VOC_like"/>
    <property type="match status" value="1"/>
</dbReference>
<dbReference type="PANTHER" id="PTHR36503">
    <property type="entry name" value="BLR2520 PROTEIN"/>
    <property type="match status" value="1"/>
</dbReference>
<organism evidence="2 3">
    <name type="scientific">Cupriavidus yeoncheonensis</name>
    <dbReference type="NCBI Taxonomy" id="1462994"/>
    <lineage>
        <taxon>Bacteria</taxon>
        <taxon>Pseudomonadati</taxon>
        <taxon>Pseudomonadota</taxon>
        <taxon>Betaproteobacteria</taxon>
        <taxon>Burkholderiales</taxon>
        <taxon>Burkholderiaceae</taxon>
        <taxon>Cupriavidus</taxon>
    </lineage>
</organism>
<proteinExistence type="predicted"/>
<dbReference type="InterPro" id="IPR037523">
    <property type="entry name" value="VOC_core"/>
</dbReference>
<dbReference type="EMBL" id="CAJPUY010000004">
    <property type="protein sequence ID" value="CAG2134214.1"/>
    <property type="molecule type" value="Genomic_DNA"/>
</dbReference>
<evidence type="ECO:0000313" key="2">
    <source>
        <dbReference type="EMBL" id="CAG2134214.1"/>
    </source>
</evidence>
<dbReference type="PROSITE" id="PS51819">
    <property type="entry name" value="VOC"/>
    <property type="match status" value="1"/>
</dbReference>
<dbReference type="Proteomes" id="UP000672934">
    <property type="component" value="Unassembled WGS sequence"/>
</dbReference>
<protein>
    <recommendedName>
        <fullName evidence="1">VOC domain-containing protein</fullName>
    </recommendedName>
</protein>
<dbReference type="InterPro" id="IPR004360">
    <property type="entry name" value="Glyas_Fos-R_dOase_dom"/>
</dbReference>
<feature type="domain" description="VOC" evidence="1">
    <location>
        <begin position="8"/>
        <end position="123"/>
    </location>
</feature>